<dbReference type="Proteomes" id="UP000678499">
    <property type="component" value="Unassembled WGS sequence"/>
</dbReference>
<dbReference type="InterPro" id="IPR019775">
    <property type="entry name" value="WD40_repeat_CS"/>
</dbReference>
<dbReference type="GO" id="GO:0032040">
    <property type="term" value="C:small-subunit processome"/>
    <property type="evidence" value="ECO:0007669"/>
    <property type="project" value="InterPro"/>
</dbReference>
<dbReference type="Gene3D" id="2.130.10.10">
    <property type="entry name" value="YVTN repeat-like/Quinoprotein amine dehydrogenase"/>
    <property type="match status" value="2"/>
</dbReference>
<keyword evidence="1 3" id="KW-0853">WD repeat</keyword>
<evidence type="ECO:0000256" key="2">
    <source>
        <dbReference type="ARBA" id="ARBA00022737"/>
    </source>
</evidence>
<name>A0A7R9GJC0_9CRUS</name>
<dbReference type="PROSITE" id="PS00678">
    <property type="entry name" value="WD_REPEATS_1"/>
    <property type="match status" value="2"/>
</dbReference>
<dbReference type="PROSITE" id="PS50294">
    <property type="entry name" value="WD_REPEATS_REGION"/>
    <property type="match status" value="1"/>
</dbReference>
<feature type="domain" description="WDR36/Utp21 C-terminal" evidence="4">
    <location>
        <begin position="536"/>
        <end position="734"/>
    </location>
</feature>
<gene>
    <name evidence="6" type="ORF">NMOB1V02_LOCUS10855</name>
</gene>
<organism evidence="6">
    <name type="scientific">Notodromas monacha</name>
    <dbReference type="NCBI Taxonomy" id="399045"/>
    <lineage>
        <taxon>Eukaryota</taxon>
        <taxon>Metazoa</taxon>
        <taxon>Ecdysozoa</taxon>
        <taxon>Arthropoda</taxon>
        <taxon>Crustacea</taxon>
        <taxon>Oligostraca</taxon>
        <taxon>Ostracoda</taxon>
        <taxon>Podocopa</taxon>
        <taxon>Podocopida</taxon>
        <taxon>Cypridocopina</taxon>
        <taxon>Cypridoidea</taxon>
        <taxon>Cyprididae</taxon>
        <taxon>Notodromas</taxon>
    </lineage>
</organism>
<reference evidence="6" key="1">
    <citation type="submission" date="2020-11" db="EMBL/GenBank/DDBJ databases">
        <authorList>
            <person name="Tran Van P."/>
        </authorList>
    </citation>
    <scope>NUCLEOTIDE SEQUENCE</scope>
</reference>
<dbReference type="PROSITE" id="PS50082">
    <property type="entry name" value="WD_REPEATS_2"/>
    <property type="match status" value="3"/>
</dbReference>
<dbReference type="EMBL" id="OA887096">
    <property type="protein sequence ID" value="CAD7283239.1"/>
    <property type="molecule type" value="Genomic_DNA"/>
</dbReference>
<dbReference type="PANTHER" id="PTHR22840:SF12">
    <property type="entry name" value="WD REPEAT-CONTAINING PROTEIN 36"/>
    <property type="match status" value="1"/>
</dbReference>
<evidence type="ECO:0000259" key="5">
    <source>
        <dbReference type="Pfam" id="PF25171"/>
    </source>
</evidence>
<feature type="repeat" description="WD" evidence="3">
    <location>
        <begin position="407"/>
        <end position="440"/>
    </location>
</feature>
<dbReference type="Pfam" id="PF25171">
    <property type="entry name" value="Beta-prop_WDR36-Utp21_1st"/>
    <property type="match status" value="1"/>
</dbReference>
<dbReference type="PRINTS" id="PR00320">
    <property type="entry name" value="GPROTEINBRPT"/>
</dbReference>
<keyword evidence="2" id="KW-0677">Repeat</keyword>
<accession>A0A7R9GJC0</accession>
<dbReference type="GO" id="GO:0006364">
    <property type="term" value="P:rRNA processing"/>
    <property type="evidence" value="ECO:0007669"/>
    <property type="project" value="InterPro"/>
</dbReference>
<dbReference type="InterPro" id="IPR001680">
    <property type="entry name" value="WD40_rpt"/>
</dbReference>
<feature type="repeat" description="WD" evidence="3">
    <location>
        <begin position="85"/>
        <end position="128"/>
    </location>
</feature>
<dbReference type="EMBL" id="CAJPEX010005059">
    <property type="protein sequence ID" value="CAG0923391.1"/>
    <property type="molecule type" value="Genomic_DNA"/>
</dbReference>
<dbReference type="InterPro" id="IPR036322">
    <property type="entry name" value="WD40_repeat_dom_sf"/>
</dbReference>
<evidence type="ECO:0000256" key="1">
    <source>
        <dbReference type="ARBA" id="ARBA00022574"/>
    </source>
</evidence>
<dbReference type="SUPFAM" id="SSF50978">
    <property type="entry name" value="WD40 repeat-like"/>
    <property type="match status" value="1"/>
</dbReference>
<evidence type="ECO:0000259" key="4">
    <source>
        <dbReference type="Pfam" id="PF04192"/>
    </source>
</evidence>
<evidence type="ECO:0008006" key="8">
    <source>
        <dbReference type="Google" id="ProtNLM"/>
    </source>
</evidence>
<evidence type="ECO:0000313" key="6">
    <source>
        <dbReference type="EMBL" id="CAD7283239.1"/>
    </source>
</evidence>
<evidence type="ECO:0000313" key="7">
    <source>
        <dbReference type="Proteomes" id="UP000678499"/>
    </source>
</evidence>
<dbReference type="InterPro" id="IPR015943">
    <property type="entry name" value="WD40/YVTN_repeat-like_dom_sf"/>
</dbReference>
<proteinExistence type="predicted"/>
<dbReference type="OrthoDB" id="10250769at2759"/>
<evidence type="ECO:0000256" key="3">
    <source>
        <dbReference type="PROSITE-ProRule" id="PRU00221"/>
    </source>
</evidence>
<dbReference type="InterPro" id="IPR020472">
    <property type="entry name" value="WD40_PAC1"/>
</dbReference>
<dbReference type="GO" id="GO:0034388">
    <property type="term" value="C:Pwp2p-containing subcomplex of 90S preribosome"/>
    <property type="evidence" value="ECO:0007669"/>
    <property type="project" value="TreeGrafter"/>
</dbReference>
<dbReference type="InterPro" id="IPR007319">
    <property type="entry name" value="WDR36/Utp21_C"/>
</dbReference>
<dbReference type="SMART" id="SM00320">
    <property type="entry name" value="WD40"/>
    <property type="match status" value="7"/>
</dbReference>
<sequence length="739" mass="82826">MMHPATYLNKVLFASTQGAFQLWNLRTGKMVHAFKGWNSCINVVEQAPAVDVVAFGLKDGRIILHNIKLDETIMTFTQETLTASFGVSGAEVTALSFRTDGKAAIMASGSPDGHIALWDLEERKLQSEIRFAHDGPVVGLEFQQGEPLLLSNSSDNTLKQWIFDMGADGGRQLRVREGHSEPPCRVFFYGENGEEILTAGRDSSVRVFATFKADGTFKNLGKAVYNKKSYKKVKRKDRQGDAGEGSDKANDYMRKIMPPIAQMAGVMTRTKEWADIVACHENCPLVTTWSYYKTRMGDLKLLHDRFKHDPKLKKIAATTRSSNSEESRIFCWSLGISMRGSDCNVKFWRFKTCQYGVSAVMPAPVSFMRVHRDSGLLGIALDDFSVRVVDLDDRNPKTIGRPVRRLEGRHSAVITDMTFSPDARWLLTASADSTVLVWDLVTGLAMDWFKVPHICTSMSFSPSGEFLATSHSGCLGVYLWVNKTIYVPSSGARSLPVDYKPRMLPLPGATIEKTGEGETEEEEEEIEKTEVFVSPEQISNDLVTLALLPESKWANLLNLDVIKARNKPKEPPKVPKSAPFFLPTVAGLTPQFDLSAEKEHEEGGDAERSRLLRMTEARHLSEFAKLVHRKLMEVMKQYGPSKIDVEVRSLAPANGGDVELMMNFLKSIFLSFEECKNFEAAQAYLGIFLKIHWDEIPEHSEVADFLPELLEKQRWSWKKLSCKITDALCLANFLDNVVL</sequence>
<dbReference type="PANTHER" id="PTHR22840">
    <property type="entry name" value="WD REPEAT-CONTAINING PROTEIN 36"/>
    <property type="match status" value="1"/>
</dbReference>
<dbReference type="Pfam" id="PF04192">
    <property type="entry name" value="Utp21"/>
    <property type="match status" value="1"/>
</dbReference>
<protein>
    <recommendedName>
        <fullName evidence="8">WD repeat-containing protein 36</fullName>
    </recommendedName>
</protein>
<keyword evidence="7" id="KW-1185">Reference proteome</keyword>
<feature type="repeat" description="WD" evidence="3">
    <location>
        <begin position="130"/>
        <end position="161"/>
    </location>
</feature>
<dbReference type="InterPro" id="IPR059157">
    <property type="entry name" value="WDR36-Utp21_N"/>
</dbReference>
<dbReference type="Pfam" id="PF25168">
    <property type="entry name" value="Beta-prop_WDR36-Utp21_2nd"/>
    <property type="match status" value="2"/>
</dbReference>
<dbReference type="AlphaFoldDB" id="A0A7R9GJC0"/>
<feature type="domain" description="WDR36/Utp21 N-terminal" evidence="5">
    <location>
        <begin position="1"/>
        <end position="164"/>
    </location>
</feature>